<sequence length="99" mass="10976">MAQRRWLQTVARHTLPLISSKPTSSLKPLPHLLAPNFSQIPSLSQTPFNNFYTLISPCSTLAVSLQIRATTAKNEEDDGEEGEEEEEDYDSDNNEAEGG</sequence>
<evidence type="ECO:0000313" key="3">
    <source>
        <dbReference type="Proteomes" id="UP001141253"/>
    </source>
</evidence>
<reference evidence="2" key="1">
    <citation type="submission" date="2022-10" db="EMBL/GenBank/DDBJ databases">
        <authorList>
            <person name="Hyden B.L."/>
            <person name="Feng K."/>
            <person name="Yates T."/>
            <person name="Jawdy S."/>
            <person name="Smart L.B."/>
            <person name="Muchero W."/>
        </authorList>
    </citation>
    <scope>NUCLEOTIDE SEQUENCE</scope>
    <source>
        <tissue evidence="2">Shoot tip</tissue>
    </source>
</reference>
<accession>A0ABQ9AH82</accession>
<name>A0ABQ9AH82_9ROSI</name>
<dbReference type="EMBL" id="JAPFFI010000020">
    <property type="protein sequence ID" value="KAJ6339576.1"/>
    <property type="molecule type" value="Genomic_DNA"/>
</dbReference>
<dbReference type="Proteomes" id="UP001141253">
    <property type="component" value="Chromosome 15W"/>
</dbReference>
<proteinExistence type="predicted"/>
<feature type="region of interest" description="Disordered" evidence="1">
    <location>
        <begin position="71"/>
        <end position="99"/>
    </location>
</feature>
<feature type="compositionally biased region" description="Acidic residues" evidence="1">
    <location>
        <begin position="75"/>
        <end position="99"/>
    </location>
</feature>
<evidence type="ECO:0000256" key="1">
    <source>
        <dbReference type="SAM" id="MobiDB-lite"/>
    </source>
</evidence>
<protein>
    <submittedName>
        <fullName evidence="2">Uncharacterized protein</fullName>
    </submittedName>
</protein>
<organism evidence="2 3">
    <name type="scientific">Salix suchowensis</name>
    <dbReference type="NCBI Taxonomy" id="1278906"/>
    <lineage>
        <taxon>Eukaryota</taxon>
        <taxon>Viridiplantae</taxon>
        <taxon>Streptophyta</taxon>
        <taxon>Embryophyta</taxon>
        <taxon>Tracheophyta</taxon>
        <taxon>Spermatophyta</taxon>
        <taxon>Magnoliopsida</taxon>
        <taxon>eudicotyledons</taxon>
        <taxon>Gunneridae</taxon>
        <taxon>Pentapetalae</taxon>
        <taxon>rosids</taxon>
        <taxon>fabids</taxon>
        <taxon>Malpighiales</taxon>
        <taxon>Salicaceae</taxon>
        <taxon>Saliceae</taxon>
        <taxon>Salix</taxon>
    </lineage>
</organism>
<evidence type="ECO:0000313" key="2">
    <source>
        <dbReference type="EMBL" id="KAJ6339576.1"/>
    </source>
</evidence>
<reference evidence="2" key="2">
    <citation type="journal article" date="2023" name="Int. J. Mol. Sci.">
        <title>De Novo Assembly and Annotation of 11 Diverse Shrub Willow (Salix) Genomes Reveals Novel Gene Organization in Sex-Linked Regions.</title>
        <authorList>
            <person name="Hyden B."/>
            <person name="Feng K."/>
            <person name="Yates T.B."/>
            <person name="Jawdy S."/>
            <person name="Cereghino C."/>
            <person name="Smart L.B."/>
            <person name="Muchero W."/>
        </authorList>
    </citation>
    <scope>NUCLEOTIDE SEQUENCE</scope>
    <source>
        <tissue evidence="2">Shoot tip</tissue>
    </source>
</reference>
<keyword evidence="3" id="KW-1185">Reference proteome</keyword>
<gene>
    <name evidence="2" type="ORF">OIU77_007519</name>
</gene>
<comment type="caution">
    <text evidence="2">The sequence shown here is derived from an EMBL/GenBank/DDBJ whole genome shotgun (WGS) entry which is preliminary data.</text>
</comment>